<evidence type="ECO:0000313" key="2">
    <source>
        <dbReference type="Proteomes" id="UP000499080"/>
    </source>
</evidence>
<keyword evidence="2" id="KW-1185">Reference proteome</keyword>
<name>A0A4Y2TGJ8_ARAVE</name>
<sequence>MSAILYLLKTERRDCFNQDIKSVVCYTSSKQKDETGFNSSSRGIFADLSSKQKDGLASIKHQEGLLYLIKTERREWLQHASRVLIC</sequence>
<gene>
    <name evidence="1" type="ORF">AVEN_29396_1</name>
</gene>
<evidence type="ECO:0000313" key="1">
    <source>
        <dbReference type="EMBL" id="GBN99752.1"/>
    </source>
</evidence>
<proteinExistence type="predicted"/>
<dbReference type="Proteomes" id="UP000499080">
    <property type="component" value="Unassembled WGS sequence"/>
</dbReference>
<dbReference type="AlphaFoldDB" id="A0A4Y2TGJ8"/>
<reference evidence="1 2" key="1">
    <citation type="journal article" date="2019" name="Sci. Rep.">
        <title>Orb-weaving spider Araneus ventricosus genome elucidates the spidroin gene catalogue.</title>
        <authorList>
            <person name="Kono N."/>
            <person name="Nakamura H."/>
            <person name="Ohtoshi R."/>
            <person name="Moran D.A.P."/>
            <person name="Shinohara A."/>
            <person name="Yoshida Y."/>
            <person name="Fujiwara M."/>
            <person name="Mori M."/>
            <person name="Tomita M."/>
            <person name="Arakawa K."/>
        </authorList>
    </citation>
    <scope>NUCLEOTIDE SEQUENCE [LARGE SCALE GENOMIC DNA]</scope>
</reference>
<dbReference type="EMBL" id="BGPR01028542">
    <property type="protein sequence ID" value="GBN99752.1"/>
    <property type="molecule type" value="Genomic_DNA"/>
</dbReference>
<accession>A0A4Y2TGJ8</accession>
<protein>
    <submittedName>
        <fullName evidence="1">Uncharacterized protein</fullName>
    </submittedName>
</protein>
<comment type="caution">
    <text evidence="1">The sequence shown here is derived from an EMBL/GenBank/DDBJ whole genome shotgun (WGS) entry which is preliminary data.</text>
</comment>
<organism evidence="1 2">
    <name type="scientific">Araneus ventricosus</name>
    <name type="common">Orbweaver spider</name>
    <name type="synonym">Epeira ventricosa</name>
    <dbReference type="NCBI Taxonomy" id="182803"/>
    <lineage>
        <taxon>Eukaryota</taxon>
        <taxon>Metazoa</taxon>
        <taxon>Ecdysozoa</taxon>
        <taxon>Arthropoda</taxon>
        <taxon>Chelicerata</taxon>
        <taxon>Arachnida</taxon>
        <taxon>Araneae</taxon>
        <taxon>Araneomorphae</taxon>
        <taxon>Entelegynae</taxon>
        <taxon>Araneoidea</taxon>
        <taxon>Araneidae</taxon>
        <taxon>Araneus</taxon>
    </lineage>
</organism>